<gene>
    <name evidence="1" type="ORF">SCLCIDRAFT_439606</name>
</gene>
<reference evidence="2" key="2">
    <citation type="submission" date="2015-01" db="EMBL/GenBank/DDBJ databases">
        <title>Evolutionary Origins and Diversification of the Mycorrhizal Mutualists.</title>
        <authorList>
            <consortium name="DOE Joint Genome Institute"/>
            <consortium name="Mycorrhizal Genomics Consortium"/>
            <person name="Kohler A."/>
            <person name="Kuo A."/>
            <person name="Nagy L.G."/>
            <person name="Floudas D."/>
            <person name="Copeland A."/>
            <person name="Barry K.W."/>
            <person name="Cichocki N."/>
            <person name="Veneault-Fourrey C."/>
            <person name="LaButti K."/>
            <person name="Lindquist E.A."/>
            <person name="Lipzen A."/>
            <person name="Lundell T."/>
            <person name="Morin E."/>
            <person name="Murat C."/>
            <person name="Riley R."/>
            <person name="Ohm R."/>
            <person name="Sun H."/>
            <person name="Tunlid A."/>
            <person name="Henrissat B."/>
            <person name="Grigoriev I.V."/>
            <person name="Hibbett D.S."/>
            <person name="Martin F."/>
        </authorList>
    </citation>
    <scope>NUCLEOTIDE SEQUENCE [LARGE SCALE GENOMIC DNA]</scope>
    <source>
        <strain evidence="2">Foug A</strain>
    </source>
</reference>
<evidence type="ECO:0000313" key="2">
    <source>
        <dbReference type="Proteomes" id="UP000053989"/>
    </source>
</evidence>
<reference evidence="1 2" key="1">
    <citation type="submission" date="2014-04" db="EMBL/GenBank/DDBJ databases">
        <authorList>
            <consortium name="DOE Joint Genome Institute"/>
            <person name="Kuo A."/>
            <person name="Kohler A."/>
            <person name="Nagy L.G."/>
            <person name="Floudas D."/>
            <person name="Copeland A."/>
            <person name="Barry K.W."/>
            <person name="Cichocki N."/>
            <person name="Veneault-Fourrey C."/>
            <person name="LaButti K."/>
            <person name="Lindquist E.A."/>
            <person name="Lipzen A."/>
            <person name="Lundell T."/>
            <person name="Morin E."/>
            <person name="Murat C."/>
            <person name="Sun H."/>
            <person name="Tunlid A."/>
            <person name="Henrissat B."/>
            <person name="Grigoriev I.V."/>
            <person name="Hibbett D.S."/>
            <person name="Martin F."/>
            <person name="Nordberg H.P."/>
            <person name="Cantor M.N."/>
            <person name="Hua S.X."/>
        </authorList>
    </citation>
    <scope>NUCLEOTIDE SEQUENCE [LARGE SCALE GENOMIC DNA]</scope>
    <source>
        <strain evidence="1 2">Foug A</strain>
    </source>
</reference>
<evidence type="ECO:0000313" key="1">
    <source>
        <dbReference type="EMBL" id="KIM53392.1"/>
    </source>
</evidence>
<protein>
    <submittedName>
        <fullName evidence="1">Uncharacterized protein</fullName>
    </submittedName>
</protein>
<dbReference type="InParanoid" id="A0A0C2ZL47"/>
<keyword evidence="2" id="KW-1185">Reference proteome</keyword>
<name>A0A0C2ZL47_9AGAM</name>
<proteinExistence type="predicted"/>
<sequence>MDSTLEGLHARYGEGMVSCCITPLKGSIGRFVFGTKAFVISHSIRGTPAVARKTSRRHNHISKFVISFCE</sequence>
<dbReference type="AlphaFoldDB" id="A0A0C2ZL47"/>
<dbReference type="Proteomes" id="UP000053989">
    <property type="component" value="Unassembled WGS sequence"/>
</dbReference>
<dbReference type="HOGENOM" id="CLU_2759289_0_0_1"/>
<accession>A0A0C2ZL47</accession>
<dbReference type="EMBL" id="KN822182">
    <property type="protein sequence ID" value="KIM53392.1"/>
    <property type="molecule type" value="Genomic_DNA"/>
</dbReference>
<organism evidence="1 2">
    <name type="scientific">Scleroderma citrinum Foug A</name>
    <dbReference type="NCBI Taxonomy" id="1036808"/>
    <lineage>
        <taxon>Eukaryota</taxon>
        <taxon>Fungi</taxon>
        <taxon>Dikarya</taxon>
        <taxon>Basidiomycota</taxon>
        <taxon>Agaricomycotina</taxon>
        <taxon>Agaricomycetes</taxon>
        <taxon>Agaricomycetidae</taxon>
        <taxon>Boletales</taxon>
        <taxon>Sclerodermatineae</taxon>
        <taxon>Sclerodermataceae</taxon>
        <taxon>Scleroderma</taxon>
    </lineage>
</organism>